<organism evidence="11 12">
    <name type="scientific">Aeribacillus pallidus</name>
    <dbReference type="NCBI Taxonomy" id="33936"/>
    <lineage>
        <taxon>Bacteria</taxon>
        <taxon>Bacillati</taxon>
        <taxon>Bacillota</taxon>
        <taxon>Bacilli</taxon>
        <taxon>Bacillales</taxon>
        <taxon>Bacillaceae</taxon>
        <taxon>Aeribacillus</taxon>
    </lineage>
</organism>
<dbReference type="PANTHER" id="PTHR37823:SF2">
    <property type="entry name" value="CYTOCHROME C-550"/>
    <property type="match status" value="1"/>
</dbReference>
<dbReference type="GeneID" id="301126867"/>
<keyword evidence="12" id="KW-1185">Reference proteome</keyword>
<accession>A0A165XQH3</accession>
<dbReference type="InterPro" id="IPR054780">
    <property type="entry name" value="Cytochro_C550_firm"/>
</dbReference>
<evidence type="ECO:0000256" key="4">
    <source>
        <dbReference type="ARBA" id="ARBA00022982"/>
    </source>
</evidence>
<dbReference type="InterPro" id="IPR036909">
    <property type="entry name" value="Cyt_c-like_dom_sf"/>
</dbReference>
<evidence type="ECO:0000313" key="11">
    <source>
        <dbReference type="EMBL" id="KZN96295.1"/>
    </source>
</evidence>
<protein>
    <submittedName>
        <fullName evidence="11">Cytochrome C</fullName>
    </submittedName>
</protein>
<dbReference type="OrthoDB" id="7933886at2"/>
<keyword evidence="3 7" id="KW-0479">Metal-binding</keyword>
<dbReference type="PANTHER" id="PTHR37823">
    <property type="entry name" value="CYTOCHROME C-553-LIKE"/>
    <property type="match status" value="1"/>
</dbReference>
<dbReference type="NCBIfam" id="NF045773">
    <property type="entry name" value="cytochro_C550"/>
    <property type="match status" value="1"/>
</dbReference>
<evidence type="ECO:0000313" key="10">
    <source>
        <dbReference type="EMBL" id="ASS91942.1"/>
    </source>
</evidence>
<dbReference type="PIRSF" id="PIRSF000025">
    <property type="entry name" value="Cytc_Bsub_c550"/>
    <property type="match status" value="1"/>
</dbReference>
<dbReference type="RefSeq" id="WP_063388055.1">
    <property type="nucleotide sequence ID" value="NZ_CP017703.1"/>
</dbReference>
<keyword evidence="4" id="KW-0249">Electron transport</keyword>
<feature type="binding site" description="covalent" evidence="6">
    <location>
        <position position="61"/>
    </location>
    <ligand>
        <name>heme c</name>
        <dbReference type="ChEBI" id="CHEBI:61717"/>
    </ligand>
</feature>
<evidence type="ECO:0000256" key="6">
    <source>
        <dbReference type="PIRSR" id="PIRSR000025-1"/>
    </source>
</evidence>
<evidence type="ECO:0000256" key="3">
    <source>
        <dbReference type="ARBA" id="ARBA00022723"/>
    </source>
</evidence>
<reference evidence="10 13" key="2">
    <citation type="submission" date="2016-10" db="EMBL/GenBank/DDBJ databases">
        <title>The whole genome sequencing and assembly of Aeribacillus pallidus KCTC3564 strain.</title>
        <authorList>
            <person name="Lee Y.-J."/>
            <person name="Park M.-K."/>
            <person name="Yi H."/>
            <person name="Bahn Y.-S."/>
            <person name="Kim J.F."/>
            <person name="Lee D.-W."/>
        </authorList>
    </citation>
    <scope>NUCLEOTIDE SEQUENCE [LARGE SCALE GENOMIC DNA]</scope>
    <source>
        <strain evidence="10 13">KCTC3564</strain>
    </source>
</reference>
<dbReference type="AlphaFoldDB" id="A0A165XQH3"/>
<feature type="binding site" description="axial binding residue" evidence="7">
    <location>
        <position position="100"/>
    </location>
    <ligand>
        <name>heme c</name>
        <dbReference type="ChEBI" id="CHEBI:61717"/>
    </ligand>
    <ligandPart>
        <name>Fe</name>
        <dbReference type="ChEBI" id="CHEBI:18248"/>
    </ligandPart>
</feature>
<keyword evidence="1" id="KW-0813">Transport</keyword>
<dbReference type="Pfam" id="PF13442">
    <property type="entry name" value="Cytochrome_CBB3"/>
    <property type="match status" value="1"/>
</dbReference>
<keyword evidence="8" id="KW-0812">Transmembrane</keyword>
<dbReference type="GO" id="GO:0009055">
    <property type="term" value="F:electron transfer activity"/>
    <property type="evidence" value="ECO:0007669"/>
    <property type="project" value="InterPro"/>
</dbReference>
<evidence type="ECO:0000256" key="1">
    <source>
        <dbReference type="ARBA" id="ARBA00022448"/>
    </source>
</evidence>
<sequence>MNRNPLIPFALIIVFGIGLMVAFSFIGLDNMKEMAEEKEGGGQKTEDVANAKPEDIFKQSCASCHGQNFEGGAGPSLKGVGDKLSVDEIKETIKNGRGAMPGGLVPEEKLDEMAEWVSKIK</sequence>
<dbReference type="PROSITE" id="PS51007">
    <property type="entry name" value="CYTC"/>
    <property type="match status" value="1"/>
</dbReference>
<dbReference type="InterPro" id="IPR051811">
    <property type="entry name" value="Cytochrome_c550/c551-like"/>
</dbReference>
<proteinExistence type="predicted"/>
<evidence type="ECO:0000256" key="7">
    <source>
        <dbReference type="PIRSR" id="PIRSR000025-2"/>
    </source>
</evidence>
<evidence type="ECO:0000256" key="8">
    <source>
        <dbReference type="SAM" id="Phobius"/>
    </source>
</evidence>
<dbReference type="EMBL" id="CP017703">
    <property type="protein sequence ID" value="ASS91942.1"/>
    <property type="molecule type" value="Genomic_DNA"/>
</dbReference>
<evidence type="ECO:0000259" key="9">
    <source>
        <dbReference type="PROSITE" id="PS51007"/>
    </source>
</evidence>
<keyword evidence="8" id="KW-1133">Transmembrane helix</keyword>
<dbReference type="InterPro" id="IPR009056">
    <property type="entry name" value="Cyt_c-like_dom"/>
</dbReference>
<keyword evidence="8" id="KW-0472">Membrane</keyword>
<feature type="transmembrane region" description="Helical" evidence="8">
    <location>
        <begin position="6"/>
        <end position="28"/>
    </location>
</feature>
<dbReference type="STRING" id="33936.AZI98_09570"/>
<keyword evidence="5 7" id="KW-0408">Iron</keyword>
<feature type="domain" description="Cytochrome c" evidence="9">
    <location>
        <begin position="48"/>
        <end position="121"/>
    </location>
</feature>
<dbReference type="SUPFAM" id="SSF46626">
    <property type="entry name" value="Cytochrome c"/>
    <property type="match status" value="1"/>
</dbReference>
<dbReference type="Proteomes" id="UP000076476">
    <property type="component" value="Unassembled WGS sequence"/>
</dbReference>
<comment type="PTM">
    <text evidence="6">Binds 1 heme c group covalently per subunit.</text>
</comment>
<accession>A0A164AZG3</accession>
<evidence type="ECO:0000256" key="5">
    <source>
        <dbReference type="ARBA" id="ARBA00023004"/>
    </source>
</evidence>
<dbReference type="GO" id="GO:0005506">
    <property type="term" value="F:iron ion binding"/>
    <property type="evidence" value="ECO:0007669"/>
    <property type="project" value="InterPro"/>
</dbReference>
<evidence type="ECO:0000313" key="12">
    <source>
        <dbReference type="Proteomes" id="UP000076476"/>
    </source>
</evidence>
<feature type="binding site" description="covalent" evidence="6">
    <location>
        <position position="64"/>
    </location>
    <ligand>
        <name>heme c</name>
        <dbReference type="ChEBI" id="CHEBI:61717"/>
    </ligand>
</feature>
<dbReference type="Gene3D" id="1.10.760.10">
    <property type="entry name" value="Cytochrome c-like domain"/>
    <property type="match status" value="1"/>
</dbReference>
<dbReference type="GO" id="GO:0020037">
    <property type="term" value="F:heme binding"/>
    <property type="evidence" value="ECO:0007669"/>
    <property type="project" value="InterPro"/>
</dbReference>
<dbReference type="Proteomes" id="UP000214606">
    <property type="component" value="Chromosome"/>
</dbReference>
<dbReference type="InterPro" id="IPR012218">
    <property type="entry name" value="Cyt_c_BACSU-c550-type"/>
</dbReference>
<name>A0A165XQH3_9BACI</name>
<dbReference type="EMBL" id="LWBR01000024">
    <property type="protein sequence ID" value="KZN96295.1"/>
    <property type="molecule type" value="Genomic_DNA"/>
</dbReference>
<gene>
    <name evidence="10" type="ORF">AP3564_18305</name>
    <name evidence="11" type="ORF">AZI98_09570</name>
</gene>
<feature type="binding site" description="axial binding residue" evidence="7">
    <location>
        <position position="65"/>
    </location>
    <ligand>
        <name>heme c</name>
        <dbReference type="ChEBI" id="CHEBI:61717"/>
    </ligand>
    <ligandPart>
        <name>Fe</name>
        <dbReference type="ChEBI" id="CHEBI:18248"/>
    </ligandPart>
</feature>
<reference evidence="11 12" key="1">
    <citation type="submission" date="2016-04" db="EMBL/GenBank/DDBJ databases">
        <title>Draft genome sequence of Aeribacillus pallidus 8m3 from petroleum reservoir.</title>
        <authorList>
            <person name="Poltaraus A.B."/>
            <person name="Nazina T.N."/>
            <person name="Tourova T.P."/>
            <person name="Malakho S.M."/>
            <person name="Korshunova A.V."/>
            <person name="Sokolova D.S."/>
        </authorList>
    </citation>
    <scope>NUCLEOTIDE SEQUENCE [LARGE SCALE GENOMIC DNA]</scope>
    <source>
        <strain evidence="11 12">8m3</strain>
    </source>
</reference>
<keyword evidence="2 6" id="KW-0349">Heme</keyword>
<dbReference type="GO" id="GO:0016020">
    <property type="term" value="C:membrane"/>
    <property type="evidence" value="ECO:0007669"/>
    <property type="project" value="InterPro"/>
</dbReference>
<dbReference type="KEGG" id="apak:AP3564_18305"/>
<evidence type="ECO:0000313" key="13">
    <source>
        <dbReference type="Proteomes" id="UP000214606"/>
    </source>
</evidence>
<evidence type="ECO:0000256" key="2">
    <source>
        <dbReference type="ARBA" id="ARBA00022617"/>
    </source>
</evidence>